<dbReference type="OrthoDB" id="1648451at2"/>
<dbReference type="eggNOG" id="COG0546">
    <property type="taxonomic scope" value="Bacteria"/>
</dbReference>
<organism evidence="5 6">
    <name type="scientific">Salinispira pacifica</name>
    <dbReference type="NCBI Taxonomy" id="1307761"/>
    <lineage>
        <taxon>Bacteria</taxon>
        <taxon>Pseudomonadati</taxon>
        <taxon>Spirochaetota</taxon>
        <taxon>Spirochaetia</taxon>
        <taxon>Spirochaetales</taxon>
        <taxon>Spirochaetaceae</taxon>
        <taxon>Salinispira</taxon>
    </lineage>
</organism>
<proteinExistence type="inferred from homology"/>
<dbReference type="GO" id="GO:0006281">
    <property type="term" value="P:DNA repair"/>
    <property type="evidence" value="ECO:0007669"/>
    <property type="project" value="TreeGrafter"/>
</dbReference>
<dbReference type="PANTHER" id="PTHR43434">
    <property type="entry name" value="PHOSPHOGLYCOLATE PHOSPHATASE"/>
    <property type="match status" value="1"/>
</dbReference>
<dbReference type="InterPro" id="IPR036412">
    <property type="entry name" value="HAD-like_sf"/>
</dbReference>
<evidence type="ECO:0000256" key="2">
    <source>
        <dbReference type="ARBA" id="ARBA00004818"/>
    </source>
</evidence>
<dbReference type="KEGG" id="slr:L21SP2_0986"/>
<dbReference type="SUPFAM" id="SSF56784">
    <property type="entry name" value="HAD-like"/>
    <property type="match status" value="1"/>
</dbReference>
<reference evidence="5 6" key="1">
    <citation type="journal article" date="2015" name="Stand. Genomic Sci.">
        <title>Complete genome sequence and description of Salinispira pacifica gen. nov., sp. nov., a novel spirochaete isolated form a hypersaline microbial mat.</title>
        <authorList>
            <person name="Ben Hania W."/>
            <person name="Joseph M."/>
            <person name="Schumann P."/>
            <person name="Bunk B."/>
            <person name="Fiebig A."/>
            <person name="Sproer C."/>
            <person name="Klenk H.P."/>
            <person name="Fardeau M.L."/>
            <person name="Spring S."/>
        </authorList>
    </citation>
    <scope>NUCLEOTIDE SEQUENCE [LARGE SCALE GENOMIC DNA]</scope>
    <source>
        <strain evidence="5 6">L21-RPul-D2</strain>
    </source>
</reference>
<dbReference type="InterPro" id="IPR023198">
    <property type="entry name" value="PGP-like_dom2"/>
</dbReference>
<dbReference type="GO" id="GO:0008967">
    <property type="term" value="F:phosphoglycolate phosphatase activity"/>
    <property type="evidence" value="ECO:0007669"/>
    <property type="project" value="UniProtKB-EC"/>
</dbReference>
<accession>V5WFR3</accession>
<evidence type="ECO:0000256" key="1">
    <source>
        <dbReference type="ARBA" id="ARBA00000830"/>
    </source>
</evidence>
<dbReference type="InterPro" id="IPR050155">
    <property type="entry name" value="HAD-like_hydrolase_sf"/>
</dbReference>
<protein>
    <recommendedName>
        <fullName evidence="4">phosphoglycolate phosphatase</fullName>
        <ecNumber evidence="4">3.1.3.18</ecNumber>
    </recommendedName>
</protein>
<name>V5WFR3_9SPIO</name>
<dbReference type="PANTHER" id="PTHR43434:SF1">
    <property type="entry name" value="PHOSPHOGLYCOLATE PHOSPHATASE"/>
    <property type="match status" value="1"/>
</dbReference>
<dbReference type="EMBL" id="CP006939">
    <property type="protein sequence ID" value="AHC14404.1"/>
    <property type="molecule type" value="Genomic_DNA"/>
</dbReference>
<dbReference type="AlphaFoldDB" id="V5WFR3"/>
<comment type="pathway">
    <text evidence="2">Organic acid metabolism; glycolate biosynthesis; glycolate from 2-phosphoglycolate: step 1/1.</text>
</comment>
<dbReference type="Gene3D" id="1.10.150.240">
    <property type="entry name" value="Putative phosphatase, domain 2"/>
    <property type="match status" value="1"/>
</dbReference>
<dbReference type="HOGENOM" id="CLU_1250237_0_0_12"/>
<sequence>MKYRCILIDHDDTAVNSTPSVHHPAHVEQMKRLGREEQTRNLEDWFRLNYHPGIHHFLEKELALNEKDALLCYNVWREYTQSRVPPFFPGMLDLLSEVVRQGGVVAVVSHSEVDIIRRHYELQQDVPGFMPAEIFGWTGDPTKAKPHVYPVEEMIRRHALKPEEIIMIDDLKPGIEMSRRAGIASMGAGWSHAIPEIRKDISEMADYYFTSVEDAARWLLD</sequence>
<evidence type="ECO:0000256" key="3">
    <source>
        <dbReference type="ARBA" id="ARBA00006171"/>
    </source>
</evidence>
<dbReference type="Gene3D" id="3.40.50.1000">
    <property type="entry name" value="HAD superfamily/HAD-like"/>
    <property type="match status" value="1"/>
</dbReference>
<dbReference type="InterPro" id="IPR041492">
    <property type="entry name" value="HAD_2"/>
</dbReference>
<dbReference type="InterPro" id="IPR023214">
    <property type="entry name" value="HAD_sf"/>
</dbReference>
<keyword evidence="6" id="KW-1185">Reference proteome</keyword>
<dbReference type="Proteomes" id="UP000018680">
    <property type="component" value="Chromosome"/>
</dbReference>
<evidence type="ECO:0000313" key="5">
    <source>
        <dbReference type="EMBL" id="AHC14404.1"/>
    </source>
</evidence>
<evidence type="ECO:0000256" key="4">
    <source>
        <dbReference type="ARBA" id="ARBA00013078"/>
    </source>
</evidence>
<dbReference type="EC" id="3.1.3.18" evidence="4"/>
<gene>
    <name evidence="5" type="ORF">L21SP2_0986</name>
</gene>
<evidence type="ECO:0000313" key="6">
    <source>
        <dbReference type="Proteomes" id="UP000018680"/>
    </source>
</evidence>
<dbReference type="STRING" id="1307761.L21SP2_0986"/>
<comment type="similarity">
    <text evidence="3">Belongs to the HAD-like hydrolase superfamily. CbbY/CbbZ/Gph/YieH family.</text>
</comment>
<dbReference type="RefSeq" id="WP_024267334.1">
    <property type="nucleotide sequence ID" value="NC_023035.1"/>
</dbReference>
<comment type="catalytic activity">
    <reaction evidence="1">
        <text>2-phosphoglycolate + H2O = glycolate + phosphate</text>
        <dbReference type="Rhea" id="RHEA:14369"/>
        <dbReference type="ChEBI" id="CHEBI:15377"/>
        <dbReference type="ChEBI" id="CHEBI:29805"/>
        <dbReference type="ChEBI" id="CHEBI:43474"/>
        <dbReference type="ChEBI" id="CHEBI:58033"/>
        <dbReference type="EC" id="3.1.3.18"/>
    </reaction>
</comment>
<dbReference type="Pfam" id="PF13419">
    <property type="entry name" value="HAD_2"/>
    <property type="match status" value="1"/>
</dbReference>